<dbReference type="EMBL" id="JAICCE010000019">
    <property type="protein sequence ID" value="KAG9264515.1"/>
    <property type="molecule type" value="Genomic_DNA"/>
</dbReference>
<gene>
    <name evidence="2" type="ORF">AMEX_G22792</name>
</gene>
<feature type="compositionally biased region" description="Polar residues" evidence="1">
    <location>
        <begin position="1065"/>
        <end position="1077"/>
    </location>
</feature>
<comment type="caution">
    <text evidence="2">The sequence shown here is derived from an EMBL/GenBank/DDBJ whole genome shotgun (WGS) entry which is preliminary data.</text>
</comment>
<feature type="region of interest" description="Disordered" evidence="1">
    <location>
        <begin position="462"/>
        <end position="494"/>
    </location>
</feature>
<proteinExistence type="predicted"/>
<reference evidence="2 3" key="1">
    <citation type="submission" date="2021-07" db="EMBL/GenBank/DDBJ databases">
        <authorList>
            <person name="Imarazene B."/>
            <person name="Zahm M."/>
            <person name="Klopp C."/>
            <person name="Cabau C."/>
            <person name="Beille S."/>
            <person name="Jouanno E."/>
            <person name="Castinel A."/>
            <person name="Lluch J."/>
            <person name="Gil L."/>
            <person name="Kuchtly C."/>
            <person name="Lopez Roques C."/>
            <person name="Donnadieu C."/>
            <person name="Parrinello H."/>
            <person name="Journot L."/>
            <person name="Du K."/>
            <person name="Schartl M."/>
            <person name="Retaux S."/>
            <person name="Guiguen Y."/>
        </authorList>
    </citation>
    <scope>NUCLEOTIDE SEQUENCE [LARGE SCALE GENOMIC DNA]</scope>
    <source>
        <strain evidence="2">Pach_M1</strain>
        <tissue evidence="2">Testis</tissue>
    </source>
</reference>
<feature type="compositionally biased region" description="Basic and acidic residues" evidence="1">
    <location>
        <begin position="124"/>
        <end position="137"/>
    </location>
</feature>
<accession>A0A8T2L3B5</accession>
<evidence type="ECO:0000313" key="2">
    <source>
        <dbReference type="EMBL" id="KAG9264515.1"/>
    </source>
</evidence>
<dbReference type="Proteomes" id="UP000752171">
    <property type="component" value="Unassembled WGS sequence"/>
</dbReference>
<dbReference type="AlphaFoldDB" id="A0A8T2L3B5"/>
<evidence type="ECO:0000256" key="1">
    <source>
        <dbReference type="SAM" id="MobiDB-lite"/>
    </source>
</evidence>
<protein>
    <submittedName>
        <fullName evidence="2">Enolase-phosphatase E1-like isoform X1</fullName>
    </submittedName>
</protein>
<feature type="compositionally biased region" description="Polar residues" evidence="1">
    <location>
        <begin position="401"/>
        <end position="412"/>
    </location>
</feature>
<sequence>MKTLFCSFFCRSATCNRHTKTYISTYTGTYILYMAGETTHDSTHAVQLIECSITESLLDVDESSEEIKTCETPKDETIEQENQSEIDIININNTDNTVCSLALKEPEEVAILEELQNEVGNFRNDPDKTDKRQDTTETMRTQGEDATSTKDKDAEEDNARQEEEVDGFLKNGKVIVAQKAKKNNAMVNQKRNNDSNSSKEDGTIGFPKDEAVDITADDGIKVFEVDTKEQRDFFDQMEALEPCGNFSLHEVAEEHDGKDGVTVEDNARQEEEVDDSSEKEKVIVAQKAKKNHDKVNQKKNNGSKSFNEGGTIGIPINVGVDVKADDGIKVFEVDTMDRMDSFDQIETVESCESPSLNKTAEEHDGRDGATVEVNARQEDIAESSLKNRKVIVAQKAKKNNDMVNQKRNNDSNSFDEEGTVGIPKDVGVDITADDKIQIFEVDTKERRDSFDQIETVETCGSASLHKTAEEHDGKDGATVEDNARQEEGVDDSSEKEKIIVAQKAKKNNDMVNQKKNNDSNSFDEEGTVGIPKDEAVDITAVDEIMIFCSQKKETIIAQKMEESNYGINQKQSFSADGKIGIPMDVAVNNTADDGIKVFEEDTKEQRDSFDQIEAMEPCESPSLHKTAEEHDGKDGATVEELDDSSQKEKEVIFVQKVEESNNSEVINKWNEKSVGLIGDGSIVIAKDDDDIDIDSAADDDTNVFEVDTKKGRDSFDQIEESLVEPCGNPSLHDANGTFAISDQDQEAQDVYFSMVITNGDPSSPHAKDAIAENIQQGELLLYHLHLVQQNQELQQVSDGPSASNTAAMATTNITVNSVTLRPGTEGEDDDLPCEVDIIHKNEDQEEVVGTTSAGIGEDNQVVMGKENIWRPLEETPIQREIRHGLEREKSLRRSRGLDDLENKSEELVEIPVMRSPEVFGDQSSGTNVGLNVERRLAKRKMLQDINQEAMKEQGVKKLGKIPGLYEEGYAQELKERRMLFESFHQSKKTDVQVSSKGRKLFSSSFTAKNADTPLVQSLERTRSLDFFTNHHLKDSTCPSAGRESHKNDTDSHKECQIKYLEDDATSASSNETHSVQKSLRPSISSSSLDCSSWTMLSVQDNRKEDEEGSVLKGKNPFFKLRPSLSLRPDVEKEIKEAMEREQELRRLRSRLYGDQWNRSGDQQEEGSTKSSCPEAASTVSSDHVYRGKLTLIWPPPHSKVDEDPGPPKPIGQRSTLQHHWESGMQ</sequence>
<feature type="region of interest" description="Disordered" evidence="1">
    <location>
        <begin position="182"/>
        <end position="206"/>
    </location>
</feature>
<feature type="region of interest" description="Disordered" evidence="1">
    <location>
        <begin position="396"/>
        <end position="420"/>
    </location>
</feature>
<organism evidence="2 3">
    <name type="scientific">Astyanax mexicanus</name>
    <name type="common">Blind cave fish</name>
    <name type="synonym">Astyanax fasciatus mexicanus</name>
    <dbReference type="NCBI Taxonomy" id="7994"/>
    <lineage>
        <taxon>Eukaryota</taxon>
        <taxon>Metazoa</taxon>
        <taxon>Chordata</taxon>
        <taxon>Craniata</taxon>
        <taxon>Vertebrata</taxon>
        <taxon>Euteleostomi</taxon>
        <taxon>Actinopterygii</taxon>
        <taxon>Neopterygii</taxon>
        <taxon>Teleostei</taxon>
        <taxon>Ostariophysi</taxon>
        <taxon>Characiformes</taxon>
        <taxon>Characoidei</taxon>
        <taxon>Acestrorhamphidae</taxon>
        <taxon>Acestrorhamphinae</taxon>
        <taxon>Astyanax</taxon>
    </lineage>
</organism>
<feature type="region of interest" description="Disordered" evidence="1">
    <location>
        <begin position="615"/>
        <end position="645"/>
    </location>
</feature>
<feature type="region of interest" description="Disordered" evidence="1">
    <location>
        <begin position="120"/>
        <end position="166"/>
    </location>
</feature>
<dbReference type="PANTHER" id="PTHR18839:SF0">
    <property type="entry name" value="MITOTIC INTERACTOR AND SUBSTRATE OF PLK1 ISOFORM X1-RELATED"/>
    <property type="match status" value="1"/>
</dbReference>
<feature type="region of interest" description="Disordered" evidence="1">
    <location>
        <begin position="1063"/>
        <end position="1084"/>
    </location>
</feature>
<evidence type="ECO:0000313" key="3">
    <source>
        <dbReference type="Proteomes" id="UP000752171"/>
    </source>
</evidence>
<feature type="compositionally biased region" description="Basic and acidic residues" evidence="1">
    <location>
        <begin position="359"/>
        <end position="369"/>
    </location>
</feature>
<feature type="compositionally biased region" description="Basic and acidic residues" evidence="1">
    <location>
        <begin position="466"/>
        <end position="494"/>
    </location>
</feature>
<feature type="compositionally biased region" description="Basic and acidic residues" evidence="1">
    <location>
        <begin position="191"/>
        <end position="206"/>
    </location>
</feature>
<feature type="region of interest" description="Disordered" evidence="1">
    <location>
        <begin position="1155"/>
        <end position="1225"/>
    </location>
</feature>
<feature type="region of interest" description="Disordered" evidence="1">
    <location>
        <begin position="288"/>
        <end position="310"/>
    </location>
</feature>
<feature type="region of interest" description="Disordered" evidence="1">
    <location>
        <begin position="349"/>
        <end position="369"/>
    </location>
</feature>
<feature type="compositionally biased region" description="Basic and acidic residues" evidence="1">
    <location>
        <begin position="625"/>
        <end position="636"/>
    </location>
</feature>
<name>A0A8T2L3B5_ASTMX</name>
<dbReference type="InterPro" id="IPR042779">
    <property type="entry name" value="MISP/MISP3-like"/>
</dbReference>
<dbReference type="PANTHER" id="PTHR18839">
    <property type="entry name" value="MITOTIC INTERACTOR AND SUBSTRATE OF PLK1 MISP FAMILY MEMBER"/>
    <property type="match status" value="1"/>
</dbReference>
<feature type="compositionally biased region" description="Basic and acidic residues" evidence="1">
    <location>
        <begin position="147"/>
        <end position="162"/>
    </location>
</feature>
<feature type="compositionally biased region" description="Polar residues" evidence="1">
    <location>
        <begin position="298"/>
        <end position="308"/>
    </location>
</feature>